<sequence length="146" mass="16677">MTNDVPEEVSEGIRSYDLEVLQKQDFFTVMQCCQIFGISRRTIFRMIGRNDLDVVKLGRRTLVSKDSISSLFVIQKTQTQDAVKNGIDFDLDECYTISQAQAAYNISAGGLYFIIKKYGIQKYASGNYSYVKKKDLDVYLKGIDHE</sequence>
<gene>
    <name evidence="1" type="ORF">M0M44_19100</name>
</gene>
<dbReference type="RefSeq" id="WP_248727124.1">
    <property type="nucleotide sequence ID" value="NZ_CP096829.1"/>
</dbReference>
<name>A0ABY4LP42_9FLAO</name>
<accession>A0ABY4LP42</accession>
<reference evidence="1 2" key="1">
    <citation type="submission" date="2022-04" db="EMBL/GenBank/DDBJ databases">
        <authorList>
            <person name="Ra J.-S."/>
            <person name="Kim S.-B."/>
        </authorList>
    </citation>
    <scope>NUCLEOTIDE SEQUENCE [LARGE SCALE GENOMIC DNA]</scope>
    <source>
        <strain evidence="1 2">MMS21-Er5</strain>
    </source>
</reference>
<dbReference type="EMBL" id="CP096829">
    <property type="protein sequence ID" value="UPZ14856.1"/>
    <property type="molecule type" value="Genomic_DNA"/>
</dbReference>
<protein>
    <submittedName>
        <fullName evidence="1">Helix-turn-helix domain-containing protein</fullName>
    </submittedName>
</protein>
<evidence type="ECO:0000313" key="1">
    <source>
        <dbReference type="EMBL" id="UPZ14856.1"/>
    </source>
</evidence>
<proteinExistence type="predicted"/>
<evidence type="ECO:0000313" key="2">
    <source>
        <dbReference type="Proteomes" id="UP000829998"/>
    </source>
</evidence>
<organism evidence="1 2">
    <name type="scientific">Flavobacterium humidisoli</name>
    <dbReference type="NCBI Taxonomy" id="2937442"/>
    <lineage>
        <taxon>Bacteria</taxon>
        <taxon>Pseudomonadati</taxon>
        <taxon>Bacteroidota</taxon>
        <taxon>Flavobacteriia</taxon>
        <taxon>Flavobacteriales</taxon>
        <taxon>Flavobacteriaceae</taxon>
        <taxon>Flavobacterium</taxon>
    </lineage>
</organism>
<dbReference type="Proteomes" id="UP000829998">
    <property type="component" value="Chromosome"/>
</dbReference>
<keyword evidence="2" id="KW-1185">Reference proteome</keyword>